<dbReference type="NCBIfam" id="TIGR01640">
    <property type="entry name" value="F_box_assoc_1"/>
    <property type="match status" value="1"/>
</dbReference>
<evidence type="ECO:0000259" key="7">
    <source>
        <dbReference type="Pfam" id="PF24750"/>
    </source>
</evidence>
<dbReference type="PANTHER" id="PTHR43480">
    <property type="entry name" value="ACYL-[ACYL-CARRIER-PROTEIN]--UDP-N-ACETYLGLUCOSAMINE O-ACYLTRANSFERASE"/>
    <property type="match status" value="1"/>
</dbReference>
<feature type="domain" description="F-box protein At3g26010-like beta-propeller" evidence="7">
    <location>
        <begin position="80"/>
        <end position="282"/>
    </location>
</feature>
<comment type="caution">
    <text evidence="8">The sequence shown here is derived from an EMBL/GenBank/DDBJ whole genome shotgun (WGS) entry which is preliminary data.</text>
</comment>
<evidence type="ECO:0000256" key="5">
    <source>
        <dbReference type="ARBA" id="ARBA00023315"/>
    </source>
</evidence>
<dbReference type="GO" id="GO:0009245">
    <property type="term" value="P:lipid A biosynthetic process"/>
    <property type="evidence" value="ECO:0007669"/>
    <property type="project" value="UniProtKB-KW"/>
</dbReference>
<keyword evidence="4" id="KW-0443">Lipid metabolism</keyword>
<name>A0AAW2N5I9_9LAMI</name>
<keyword evidence="5" id="KW-0012">Acyltransferase</keyword>
<dbReference type="EMBL" id="JACGWK010000008">
    <property type="protein sequence ID" value="KAL0338969.1"/>
    <property type="molecule type" value="Genomic_DNA"/>
</dbReference>
<dbReference type="GO" id="GO:0016020">
    <property type="term" value="C:membrane"/>
    <property type="evidence" value="ECO:0007669"/>
    <property type="project" value="GOC"/>
</dbReference>
<dbReference type="Gene3D" id="2.160.10.10">
    <property type="entry name" value="Hexapeptide repeat proteins"/>
    <property type="match status" value="1"/>
</dbReference>
<sequence>MQDAAEGEGMDSSCASRVRNPILLGLFRQTPVAVGNDPSIRRMNQAKPPQFLPVCKEGRDLKCGKWGNLDDSLSFLPPSVTIVASSNGCLLCCTDQIKNMDYVVCNPVTREFHMLPQPHRLYPYTATAFICKGDNESLTGLCYEIYRARVASAVSLATTLELDIFSSTTGEWTQLSLIAASPFQLSVHLGPPLVFDDVIYWRSYSYDYMIEYDPTRELVQLKPLPERGQNFRIWSDHIGQSEGKIQYARADNSEIEVWVLEDIKKGEWTMTQRVSVEAMFQRNPHIVSTIYIGIQHFHPRNQLLILITFDGRPYWYNCRSGRLSAFRDVNEEEKFSSTGTGTNCNFIHPSAVVHPNAILGCFNWSFLYCGTFCEVGECLSAISASHVSGKTELGDNCILMMGAVVGDELPGHTLIGCNNIIGHHAVVGIKCQDMKYKPGSECFLQIGDNNEIREYASVHRSSMPNERTIIGDNNLIMGSCHIAHDCKVGNNNIFANNTLLAGHVVVEDFTHTAGATVIHQFCHIGSFSFIGGGSVVSQDVPKYTMVSGERAELRGLNLEGLRRCGFSVVEVKSLRAAYRKIFMPADGNFRSIEDRLTELEKDEKLNGVPAVCFLLQSIRDSFAEERRGICKFRSWAGS</sequence>
<dbReference type="NCBIfam" id="NF003657">
    <property type="entry name" value="PRK05289.1"/>
    <property type="match status" value="1"/>
</dbReference>
<dbReference type="InterPro" id="IPR017451">
    <property type="entry name" value="F-box-assoc_interact_dom"/>
</dbReference>
<dbReference type="Pfam" id="PF24750">
    <property type="entry name" value="b-prop_At3g26010-like"/>
    <property type="match status" value="1"/>
</dbReference>
<dbReference type="SUPFAM" id="SSF51161">
    <property type="entry name" value="Trimeric LpxA-like enzymes"/>
    <property type="match status" value="1"/>
</dbReference>
<reference evidence="8" key="1">
    <citation type="submission" date="2020-06" db="EMBL/GenBank/DDBJ databases">
        <authorList>
            <person name="Li T."/>
            <person name="Hu X."/>
            <person name="Zhang T."/>
            <person name="Song X."/>
            <person name="Zhang H."/>
            <person name="Dai N."/>
            <person name="Sheng W."/>
            <person name="Hou X."/>
            <person name="Wei L."/>
        </authorList>
    </citation>
    <scope>NUCLEOTIDE SEQUENCE</scope>
    <source>
        <strain evidence="8">G01</strain>
        <tissue evidence="8">Leaf</tissue>
    </source>
</reference>
<evidence type="ECO:0000256" key="1">
    <source>
        <dbReference type="ARBA" id="ARBA00022516"/>
    </source>
</evidence>
<feature type="domain" description="UDP N-acetylglucosamine O-acyltransferase C-terminal" evidence="6">
    <location>
        <begin position="539"/>
        <end position="630"/>
    </location>
</feature>
<keyword evidence="1" id="KW-0444">Lipid biosynthesis</keyword>
<reference evidence="8" key="2">
    <citation type="journal article" date="2024" name="Plant">
        <title>Genomic evolution and insights into agronomic trait innovations of Sesamum species.</title>
        <authorList>
            <person name="Miao H."/>
            <person name="Wang L."/>
            <person name="Qu L."/>
            <person name="Liu H."/>
            <person name="Sun Y."/>
            <person name="Le M."/>
            <person name="Wang Q."/>
            <person name="Wei S."/>
            <person name="Zheng Y."/>
            <person name="Lin W."/>
            <person name="Duan Y."/>
            <person name="Cao H."/>
            <person name="Xiong S."/>
            <person name="Wang X."/>
            <person name="Wei L."/>
            <person name="Li C."/>
            <person name="Ma Q."/>
            <person name="Ju M."/>
            <person name="Zhao R."/>
            <person name="Li G."/>
            <person name="Mu C."/>
            <person name="Tian Q."/>
            <person name="Mei H."/>
            <person name="Zhang T."/>
            <person name="Gao T."/>
            <person name="Zhang H."/>
        </authorList>
    </citation>
    <scope>NUCLEOTIDE SEQUENCE</scope>
    <source>
        <strain evidence="8">G01</strain>
    </source>
</reference>
<dbReference type="CDD" id="cd03351">
    <property type="entry name" value="LbH_UDP-GlcNAc_AT"/>
    <property type="match status" value="1"/>
</dbReference>
<accession>A0AAW2N5I9</accession>
<dbReference type="InterPro" id="IPR029098">
    <property type="entry name" value="Acetyltransf_C"/>
</dbReference>
<evidence type="ECO:0000256" key="2">
    <source>
        <dbReference type="ARBA" id="ARBA00022556"/>
    </source>
</evidence>
<dbReference type="Pfam" id="PF13720">
    <property type="entry name" value="Acetyltransf_11"/>
    <property type="match status" value="1"/>
</dbReference>
<dbReference type="InterPro" id="IPR056592">
    <property type="entry name" value="Beta-prop_At3g26010-like"/>
</dbReference>
<evidence type="ECO:0000259" key="6">
    <source>
        <dbReference type="Pfam" id="PF13720"/>
    </source>
</evidence>
<organism evidence="8">
    <name type="scientific">Sesamum angustifolium</name>
    <dbReference type="NCBI Taxonomy" id="2727405"/>
    <lineage>
        <taxon>Eukaryota</taxon>
        <taxon>Viridiplantae</taxon>
        <taxon>Streptophyta</taxon>
        <taxon>Embryophyta</taxon>
        <taxon>Tracheophyta</taxon>
        <taxon>Spermatophyta</taxon>
        <taxon>Magnoliopsida</taxon>
        <taxon>eudicotyledons</taxon>
        <taxon>Gunneridae</taxon>
        <taxon>Pentapetalae</taxon>
        <taxon>asterids</taxon>
        <taxon>lamiids</taxon>
        <taxon>Lamiales</taxon>
        <taxon>Pedaliaceae</taxon>
        <taxon>Sesamum</taxon>
    </lineage>
</organism>
<proteinExistence type="predicted"/>
<keyword evidence="2" id="KW-0441">Lipid A biosynthesis</keyword>
<dbReference type="PANTHER" id="PTHR43480:SF1">
    <property type="entry name" value="ACYL-[ACYL-CARRIER-PROTEIN]--UDP-N-ACETYLGLUCOSAMINE O-ACYLTRANSFERASE, MITOCHONDRIAL-RELATED"/>
    <property type="match status" value="1"/>
</dbReference>
<dbReference type="InterPro" id="IPR011004">
    <property type="entry name" value="Trimer_LpxA-like_sf"/>
</dbReference>
<dbReference type="Pfam" id="PF00132">
    <property type="entry name" value="Hexapep"/>
    <property type="match status" value="1"/>
</dbReference>
<evidence type="ECO:0000313" key="8">
    <source>
        <dbReference type="EMBL" id="KAL0338969.1"/>
    </source>
</evidence>
<dbReference type="InterPro" id="IPR037157">
    <property type="entry name" value="Acetyltransf_C_sf"/>
</dbReference>
<dbReference type="AlphaFoldDB" id="A0AAW2N5I9"/>
<dbReference type="InterPro" id="IPR010137">
    <property type="entry name" value="Lipid_A_LpxA"/>
</dbReference>
<evidence type="ECO:0000256" key="3">
    <source>
        <dbReference type="ARBA" id="ARBA00022679"/>
    </source>
</evidence>
<keyword evidence="3" id="KW-0808">Transferase</keyword>
<protein>
    <submittedName>
        <fullName evidence="8">Acyl-[acyl-carrier-protein]--UDP-N-acetylglucosamine O-acyltransferase, mitochondrial</fullName>
    </submittedName>
</protein>
<dbReference type="Gene3D" id="1.20.1180.10">
    <property type="entry name" value="Udp N-acetylglucosamine O-acyltransferase, C-terminal domain"/>
    <property type="match status" value="1"/>
</dbReference>
<evidence type="ECO:0000256" key="4">
    <source>
        <dbReference type="ARBA" id="ARBA00023098"/>
    </source>
</evidence>
<gene>
    <name evidence="8" type="ORF">Sangu_1419000</name>
</gene>
<dbReference type="InterPro" id="IPR001451">
    <property type="entry name" value="Hexapep"/>
</dbReference>
<dbReference type="GO" id="GO:0008780">
    <property type="term" value="F:acyl-[acyl-carrier-protein]-UDP-N-acetylglucosamine O-acyltransferase activity"/>
    <property type="evidence" value="ECO:0007669"/>
    <property type="project" value="InterPro"/>
</dbReference>